<dbReference type="RefSeq" id="XP_040625369.1">
    <property type="nucleotide sequence ID" value="XM_040769144.1"/>
</dbReference>
<dbReference type="GeneID" id="63684206"/>
<accession>M5FY33</accession>
<evidence type="ECO:0000313" key="2">
    <source>
        <dbReference type="Proteomes" id="UP000030653"/>
    </source>
</evidence>
<sequence length="61" mass="6756">MKLGMFFPATDPCALAKLPNTTVALTTSLLNTAHQMSLLHEDIKPFFLVVIFVPRNIREAA</sequence>
<name>M5FY33_DACPD</name>
<dbReference type="EMBL" id="JH795873">
    <property type="protein sequence ID" value="EJT98471.1"/>
    <property type="molecule type" value="Genomic_DNA"/>
</dbReference>
<gene>
    <name evidence="1" type="ORF">DACRYDRAFT_110913</name>
</gene>
<dbReference type="AlphaFoldDB" id="M5FY33"/>
<dbReference type="HOGENOM" id="CLU_2922585_0_0_1"/>
<reference evidence="1 2" key="1">
    <citation type="journal article" date="2012" name="Science">
        <title>The Paleozoic origin of enzymatic lignin decomposition reconstructed from 31 fungal genomes.</title>
        <authorList>
            <person name="Floudas D."/>
            <person name="Binder M."/>
            <person name="Riley R."/>
            <person name="Barry K."/>
            <person name="Blanchette R.A."/>
            <person name="Henrissat B."/>
            <person name="Martinez A.T."/>
            <person name="Otillar R."/>
            <person name="Spatafora J.W."/>
            <person name="Yadav J.S."/>
            <person name="Aerts A."/>
            <person name="Benoit I."/>
            <person name="Boyd A."/>
            <person name="Carlson A."/>
            <person name="Copeland A."/>
            <person name="Coutinho P.M."/>
            <person name="de Vries R.P."/>
            <person name="Ferreira P."/>
            <person name="Findley K."/>
            <person name="Foster B."/>
            <person name="Gaskell J."/>
            <person name="Glotzer D."/>
            <person name="Gorecki P."/>
            <person name="Heitman J."/>
            <person name="Hesse C."/>
            <person name="Hori C."/>
            <person name="Igarashi K."/>
            <person name="Jurgens J.A."/>
            <person name="Kallen N."/>
            <person name="Kersten P."/>
            <person name="Kohler A."/>
            <person name="Kuees U."/>
            <person name="Kumar T.K.A."/>
            <person name="Kuo A."/>
            <person name="LaButti K."/>
            <person name="Larrondo L.F."/>
            <person name="Lindquist E."/>
            <person name="Ling A."/>
            <person name="Lombard V."/>
            <person name="Lucas S."/>
            <person name="Lundell T."/>
            <person name="Martin R."/>
            <person name="McLaughlin D.J."/>
            <person name="Morgenstern I."/>
            <person name="Morin E."/>
            <person name="Murat C."/>
            <person name="Nagy L.G."/>
            <person name="Nolan M."/>
            <person name="Ohm R.A."/>
            <person name="Patyshakuliyeva A."/>
            <person name="Rokas A."/>
            <person name="Ruiz-Duenas F.J."/>
            <person name="Sabat G."/>
            <person name="Salamov A."/>
            <person name="Samejima M."/>
            <person name="Schmutz J."/>
            <person name="Slot J.C."/>
            <person name="St John F."/>
            <person name="Stenlid J."/>
            <person name="Sun H."/>
            <person name="Sun S."/>
            <person name="Syed K."/>
            <person name="Tsang A."/>
            <person name="Wiebenga A."/>
            <person name="Young D."/>
            <person name="Pisabarro A."/>
            <person name="Eastwood D.C."/>
            <person name="Martin F."/>
            <person name="Cullen D."/>
            <person name="Grigoriev I.V."/>
            <person name="Hibbett D.S."/>
        </authorList>
    </citation>
    <scope>NUCLEOTIDE SEQUENCE [LARGE SCALE GENOMIC DNA]</scope>
    <source>
        <strain evidence="1 2">DJM-731 SS1</strain>
    </source>
</reference>
<dbReference type="Proteomes" id="UP000030653">
    <property type="component" value="Unassembled WGS sequence"/>
</dbReference>
<keyword evidence="2" id="KW-1185">Reference proteome</keyword>
<evidence type="ECO:0000313" key="1">
    <source>
        <dbReference type="EMBL" id="EJT98471.1"/>
    </source>
</evidence>
<protein>
    <submittedName>
        <fullName evidence="1">Uncharacterized protein</fullName>
    </submittedName>
</protein>
<organism evidence="1 2">
    <name type="scientific">Dacryopinax primogenitus (strain DJM 731)</name>
    <name type="common">Brown rot fungus</name>
    <dbReference type="NCBI Taxonomy" id="1858805"/>
    <lineage>
        <taxon>Eukaryota</taxon>
        <taxon>Fungi</taxon>
        <taxon>Dikarya</taxon>
        <taxon>Basidiomycota</taxon>
        <taxon>Agaricomycotina</taxon>
        <taxon>Dacrymycetes</taxon>
        <taxon>Dacrymycetales</taxon>
        <taxon>Dacrymycetaceae</taxon>
        <taxon>Dacryopinax</taxon>
    </lineage>
</organism>
<proteinExistence type="predicted"/>